<proteinExistence type="predicted"/>
<dbReference type="EMBL" id="CP041242">
    <property type="protein sequence ID" value="QDH69368.1"/>
    <property type="molecule type" value="Genomic_DNA"/>
</dbReference>
<dbReference type="OrthoDB" id="5943at2"/>
<keyword evidence="3" id="KW-1185">Reference proteome</keyword>
<evidence type="ECO:0000313" key="2">
    <source>
        <dbReference type="EMBL" id="QDH69368.1"/>
    </source>
</evidence>
<feature type="chain" id="PRO_5022004083" evidence="1">
    <location>
        <begin position="26"/>
        <end position="272"/>
    </location>
</feature>
<evidence type="ECO:0000256" key="1">
    <source>
        <dbReference type="SAM" id="SignalP"/>
    </source>
</evidence>
<dbReference type="KEGG" id="lyj:FKV23_04075"/>
<keyword evidence="1" id="KW-0732">Signal</keyword>
<name>A0A514BPQ2_9GAMM</name>
<accession>A0A514BPQ2</accession>
<dbReference type="RefSeq" id="WP_141622710.1">
    <property type="nucleotide sequence ID" value="NZ_CP041242.1"/>
</dbReference>
<dbReference type="AlphaFoldDB" id="A0A514BPQ2"/>
<evidence type="ECO:0000313" key="3">
    <source>
        <dbReference type="Proteomes" id="UP000317199"/>
    </source>
</evidence>
<protein>
    <submittedName>
        <fullName evidence="2">DUF4198 domain-containing protein</fullName>
    </submittedName>
</protein>
<gene>
    <name evidence="2" type="ORF">FKV23_04075</name>
</gene>
<sequence length="272" mass="29661">MKTPSILAAALATTLAVAMPFSAFAHKAWLQPSQTVLAGNDPWITVDAAVSNDLFHFNHVPLRLDNLVITAPDGSNVALQNPATGKYRSVFDLQLVQQGTYRLAVVNSGLFGSWEENGQPKRWRGSVDTLATEVPKDAKNLRISQTMGRIETFVTNGAPNDTALELSGEGIEMQPLTHPNDLFAGEAAKFRLLIDGQPAAGLEIEIVRGSTRYRNAQDEIKLVTDAGGEFSVTWPEPGMYWLETTTQDGKTSVPQAEQRRLSYVATLEVLPQ</sequence>
<feature type="signal peptide" evidence="1">
    <location>
        <begin position="1"/>
        <end position="25"/>
    </location>
</feature>
<organism evidence="2 3">
    <name type="scientific">Marilutibacter alkalisoli</name>
    <dbReference type="NCBI Taxonomy" id="2591633"/>
    <lineage>
        <taxon>Bacteria</taxon>
        <taxon>Pseudomonadati</taxon>
        <taxon>Pseudomonadota</taxon>
        <taxon>Gammaproteobacteria</taxon>
        <taxon>Lysobacterales</taxon>
        <taxon>Lysobacteraceae</taxon>
        <taxon>Marilutibacter</taxon>
    </lineage>
</organism>
<reference evidence="2 3" key="1">
    <citation type="submission" date="2019-06" db="EMBL/GenBank/DDBJ databases">
        <title>Lysobacter alkalisoli sp. nov. isolated from saline-alkali soil.</title>
        <authorList>
            <person name="Sun J.-Q."/>
            <person name="Xu L."/>
        </authorList>
    </citation>
    <scope>NUCLEOTIDE SEQUENCE [LARGE SCALE GENOMIC DNA]</scope>
    <source>
        <strain evidence="2 3">SJ-36</strain>
    </source>
</reference>
<dbReference type="Proteomes" id="UP000317199">
    <property type="component" value="Chromosome"/>
</dbReference>
<dbReference type="InterPro" id="IPR019613">
    <property type="entry name" value="DUF4198"/>
</dbReference>
<dbReference type="Pfam" id="PF10670">
    <property type="entry name" value="DUF4198"/>
    <property type="match status" value="1"/>
</dbReference>